<dbReference type="Proteomes" id="UP000675880">
    <property type="component" value="Unassembled WGS sequence"/>
</dbReference>
<name>A0ABM8RH61_9BACT</name>
<reference evidence="3 4" key="1">
    <citation type="submission" date="2021-02" db="EMBL/GenBank/DDBJ databases">
        <authorList>
            <person name="Han P."/>
        </authorList>
    </citation>
    <scope>NUCLEOTIDE SEQUENCE [LARGE SCALE GENOMIC DNA]</scope>
    <source>
        <strain evidence="3">Candidatus Nitrospira sp. ZN2</strain>
    </source>
</reference>
<dbReference type="EMBL" id="CAJNBJ010000016">
    <property type="protein sequence ID" value="CAE6752368.1"/>
    <property type="molecule type" value="Genomic_DNA"/>
</dbReference>
<keyword evidence="2" id="KW-1133">Transmembrane helix</keyword>
<feature type="compositionally biased region" description="Polar residues" evidence="1">
    <location>
        <begin position="1"/>
        <end position="11"/>
    </location>
</feature>
<keyword evidence="2" id="KW-0472">Membrane</keyword>
<accession>A0ABM8RH61</accession>
<evidence type="ECO:0000313" key="3">
    <source>
        <dbReference type="EMBL" id="CAE6752368.1"/>
    </source>
</evidence>
<gene>
    <name evidence="3" type="ORF">NSPZN2_30235</name>
</gene>
<comment type="caution">
    <text evidence="3">The sequence shown here is derived from an EMBL/GenBank/DDBJ whole genome shotgun (WGS) entry which is preliminary data.</text>
</comment>
<evidence type="ECO:0000256" key="1">
    <source>
        <dbReference type="SAM" id="MobiDB-lite"/>
    </source>
</evidence>
<evidence type="ECO:0000256" key="2">
    <source>
        <dbReference type="SAM" id="Phobius"/>
    </source>
</evidence>
<keyword evidence="2" id="KW-0812">Transmembrane</keyword>
<dbReference type="RefSeq" id="WP_213042426.1">
    <property type="nucleotide sequence ID" value="NZ_CAJNBJ010000016.1"/>
</dbReference>
<feature type="region of interest" description="Disordered" evidence="1">
    <location>
        <begin position="1"/>
        <end position="27"/>
    </location>
</feature>
<keyword evidence="4" id="KW-1185">Reference proteome</keyword>
<protein>
    <submittedName>
        <fullName evidence="3">Uncharacterized protein</fullName>
    </submittedName>
</protein>
<evidence type="ECO:0000313" key="4">
    <source>
        <dbReference type="Proteomes" id="UP000675880"/>
    </source>
</evidence>
<organism evidence="3 4">
    <name type="scientific">Nitrospira defluvii</name>
    <dbReference type="NCBI Taxonomy" id="330214"/>
    <lineage>
        <taxon>Bacteria</taxon>
        <taxon>Pseudomonadati</taxon>
        <taxon>Nitrospirota</taxon>
        <taxon>Nitrospiria</taxon>
        <taxon>Nitrospirales</taxon>
        <taxon>Nitrospiraceae</taxon>
        <taxon>Nitrospira</taxon>
    </lineage>
</organism>
<feature type="transmembrane region" description="Helical" evidence="2">
    <location>
        <begin position="31"/>
        <end position="53"/>
    </location>
</feature>
<proteinExistence type="predicted"/>
<sequence length="215" mass="24289">MDTDQPRSPSSPDILVPHPSTDSSPTDERNFHIRLAVFASVVIIAIIGALVGYPTWQEYISQQEAKLELRAYVNVRALEPPALKEGVSPRVRETIHNTGRTPAYNDAIQAFITVADYPLIKNFERVTCPPDDSQPDKRKWFVGKVPRKETVREAPLTAEEVTAIQTAKSALYYHGTVCYRDIFHESHRTDFCMFWKWDAGRVSPSLSCDQGNRAD</sequence>